<dbReference type="InterPro" id="IPR051052">
    <property type="entry name" value="Diverse_substrate_MTase"/>
</dbReference>
<dbReference type="Proteomes" id="UP000603865">
    <property type="component" value="Unassembled WGS sequence"/>
</dbReference>
<evidence type="ECO:0000313" key="5">
    <source>
        <dbReference type="EMBL" id="GGQ97000.1"/>
    </source>
</evidence>
<dbReference type="GO" id="GO:0032259">
    <property type="term" value="P:methylation"/>
    <property type="evidence" value="ECO:0007669"/>
    <property type="project" value="UniProtKB-KW"/>
</dbReference>
<dbReference type="SUPFAM" id="SSF53335">
    <property type="entry name" value="S-adenosyl-L-methionine-dependent methyltransferases"/>
    <property type="match status" value="1"/>
</dbReference>
<organism evidence="5 6">
    <name type="scientific">Deinococcus ruber</name>
    <dbReference type="NCBI Taxonomy" id="1848197"/>
    <lineage>
        <taxon>Bacteria</taxon>
        <taxon>Thermotogati</taxon>
        <taxon>Deinococcota</taxon>
        <taxon>Deinococci</taxon>
        <taxon>Deinococcales</taxon>
        <taxon>Deinococcaceae</taxon>
        <taxon>Deinococcus</taxon>
    </lineage>
</organism>
<dbReference type="InterPro" id="IPR029063">
    <property type="entry name" value="SAM-dependent_MTases_sf"/>
</dbReference>
<dbReference type="CDD" id="cd02440">
    <property type="entry name" value="AdoMet_MTases"/>
    <property type="match status" value="1"/>
</dbReference>
<gene>
    <name evidence="5" type="ORF">GCM10008957_06630</name>
</gene>
<evidence type="ECO:0000313" key="6">
    <source>
        <dbReference type="Proteomes" id="UP000603865"/>
    </source>
</evidence>
<dbReference type="InterPro" id="IPR013216">
    <property type="entry name" value="Methyltransf_11"/>
</dbReference>
<dbReference type="PANTHER" id="PTHR44942:SF4">
    <property type="entry name" value="METHYLTRANSFERASE TYPE 11 DOMAIN-CONTAINING PROTEIN"/>
    <property type="match status" value="1"/>
</dbReference>
<evidence type="ECO:0000256" key="2">
    <source>
        <dbReference type="ARBA" id="ARBA00022603"/>
    </source>
</evidence>
<keyword evidence="3" id="KW-0808">Transferase</keyword>
<accession>A0A918BYE6</accession>
<dbReference type="PANTHER" id="PTHR44942">
    <property type="entry name" value="METHYLTRANSF_11 DOMAIN-CONTAINING PROTEIN"/>
    <property type="match status" value="1"/>
</dbReference>
<dbReference type="GO" id="GO:0008757">
    <property type="term" value="F:S-adenosylmethionine-dependent methyltransferase activity"/>
    <property type="evidence" value="ECO:0007669"/>
    <property type="project" value="InterPro"/>
</dbReference>
<name>A0A918BYE6_9DEIO</name>
<keyword evidence="2 5" id="KW-0489">Methyltransferase</keyword>
<dbReference type="AlphaFoldDB" id="A0A918BYE6"/>
<reference evidence="5" key="2">
    <citation type="submission" date="2020-09" db="EMBL/GenBank/DDBJ databases">
        <authorList>
            <person name="Sun Q."/>
            <person name="Ohkuma M."/>
        </authorList>
    </citation>
    <scope>NUCLEOTIDE SEQUENCE</scope>
    <source>
        <strain evidence="5">JCM 31311</strain>
    </source>
</reference>
<dbReference type="Pfam" id="PF08241">
    <property type="entry name" value="Methyltransf_11"/>
    <property type="match status" value="1"/>
</dbReference>
<evidence type="ECO:0000259" key="4">
    <source>
        <dbReference type="Pfam" id="PF08241"/>
    </source>
</evidence>
<feature type="domain" description="Methyltransferase type 11" evidence="4">
    <location>
        <begin position="49"/>
        <end position="139"/>
    </location>
</feature>
<proteinExistence type="inferred from homology"/>
<keyword evidence="6" id="KW-1185">Reference proteome</keyword>
<dbReference type="RefSeq" id="WP_189088086.1">
    <property type="nucleotide sequence ID" value="NZ_BMQL01000002.1"/>
</dbReference>
<protein>
    <submittedName>
        <fullName evidence="5">Methyltransferase type 11</fullName>
    </submittedName>
</protein>
<dbReference type="Gene3D" id="3.40.50.150">
    <property type="entry name" value="Vaccinia Virus protein VP39"/>
    <property type="match status" value="1"/>
</dbReference>
<comment type="caution">
    <text evidence="5">The sequence shown here is derived from an EMBL/GenBank/DDBJ whole genome shotgun (WGS) entry which is preliminary data.</text>
</comment>
<evidence type="ECO:0000256" key="1">
    <source>
        <dbReference type="ARBA" id="ARBA00008361"/>
    </source>
</evidence>
<sequence length="257" mass="27508">MPEHALEQEDNTARFTTRAGAYTTGRPGYPAALGEVLRGRNLLSAGVADIGAGTGLFTRLLLDFGAAVHAVEPNDAMRGALEQTLLSPRLHVQAGTSQVTGLAGASVGLITAAQAAHWFEPLPTLQEFRRIAKPGSSLLLIWNDWRGNKHSGFTAAYGDMVAHFADNPPEQVSRLPDAELSIYFPGGYEHLSFANPLTLGRERLQALAESVSYLPQPGTPAYAQMTQALDSAFEQHAHAGTVTLEYVTHAYLGTLDS</sequence>
<reference evidence="5" key="1">
    <citation type="journal article" date="2014" name="Int. J. Syst. Evol. Microbiol.">
        <title>Complete genome sequence of Corynebacterium casei LMG S-19264T (=DSM 44701T), isolated from a smear-ripened cheese.</title>
        <authorList>
            <consortium name="US DOE Joint Genome Institute (JGI-PGF)"/>
            <person name="Walter F."/>
            <person name="Albersmeier A."/>
            <person name="Kalinowski J."/>
            <person name="Ruckert C."/>
        </authorList>
    </citation>
    <scope>NUCLEOTIDE SEQUENCE</scope>
    <source>
        <strain evidence="5">JCM 31311</strain>
    </source>
</reference>
<evidence type="ECO:0000256" key="3">
    <source>
        <dbReference type="ARBA" id="ARBA00022679"/>
    </source>
</evidence>
<dbReference type="EMBL" id="BMQL01000002">
    <property type="protein sequence ID" value="GGQ97000.1"/>
    <property type="molecule type" value="Genomic_DNA"/>
</dbReference>
<comment type="similarity">
    <text evidence="1">Belongs to the methyltransferase superfamily.</text>
</comment>